<dbReference type="AlphaFoldDB" id="A0AAD4H9S3"/>
<feature type="compositionally biased region" description="Polar residues" evidence="1">
    <location>
        <begin position="116"/>
        <end position="126"/>
    </location>
</feature>
<keyword evidence="3" id="KW-1185">Reference proteome</keyword>
<name>A0AAD4H9S3_9FUNG</name>
<comment type="caution">
    <text evidence="2">The sequence shown here is derived from an EMBL/GenBank/DDBJ whole genome shotgun (WGS) entry which is preliminary data.</text>
</comment>
<accession>A0AAD4H9S3</accession>
<feature type="region of interest" description="Disordered" evidence="1">
    <location>
        <begin position="158"/>
        <end position="184"/>
    </location>
</feature>
<proteinExistence type="predicted"/>
<dbReference type="EMBL" id="JAAAIL010000167">
    <property type="protein sequence ID" value="KAG0278829.1"/>
    <property type="molecule type" value="Genomic_DNA"/>
</dbReference>
<evidence type="ECO:0000313" key="2">
    <source>
        <dbReference type="EMBL" id="KAG0278829.1"/>
    </source>
</evidence>
<dbReference type="Proteomes" id="UP001194580">
    <property type="component" value="Unassembled WGS sequence"/>
</dbReference>
<evidence type="ECO:0000313" key="3">
    <source>
        <dbReference type="Proteomes" id="UP001194580"/>
    </source>
</evidence>
<evidence type="ECO:0000256" key="1">
    <source>
        <dbReference type="SAM" id="MobiDB-lite"/>
    </source>
</evidence>
<sequence length="301" mass="33536">MLNFTDYALQDSHQHMDFRSTYLCYLNHVHDCRQQTDAEAMSLQLNGNFLAACKEEYTILTKSKVSEAVRVGAAHLLTGEIELQVEETKEELGHNNSSAAARPPHDSSANALPLTPASNAMLSSKAQDNHKQQPADLPRYTPSNLSQAQQEIYDMNDNVKDKPTQSATDIAHEENQPEVNSTGEEITEIIDPTSAESGTLDCVNVAPPADAYPITTLEDLEQEPGSNFGMCLRYDLAWHPIRSFMIDLQDKYSESLFSPQDWIEIKSNLPHSATYSSETAAYLDTLADMDEEQDIIKVRPV</sequence>
<organism evidence="2 3">
    <name type="scientific">Linnemannia exigua</name>
    <dbReference type="NCBI Taxonomy" id="604196"/>
    <lineage>
        <taxon>Eukaryota</taxon>
        <taxon>Fungi</taxon>
        <taxon>Fungi incertae sedis</taxon>
        <taxon>Mucoromycota</taxon>
        <taxon>Mortierellomycotina</taxon>
        <taxon>Mortierellomycetes</taxon>
        <taxon>Mortierellales</taxon>
        <taxon>Mortierellaceae</taxon>
        <taxon>Linnemannia</taxon>
    </lineage>
</organism>
<protein>
    <submittedName>
        <fullName evidence="2">Uncharacterized protein</fullName>
    </submittedName>
</protein>
<reference evidence="2" key="1">
    <citation type="journal article" date="2020" name="Fungal Divers.">
        <title>Resolving the Mortierellaceae phylogeny through synthesis of multi-gene phylogenetics and phylogenomics.</title>
        <authorList>
            <person name="Vandepol N."/>
            <person name="Liber J."/>
            <person name="Desiro A."/>
            <person name="Na H."/>
            <person name="Kennedy M."/>
            <person name="Barry K."/>
            <person name="Grigoriev I.V."/>
            <person name="Miller A.N."/>
            <person name="O'Donnell K."/>
            <person name="Stajich J.E."/>
            <person name="Bonito G."/>
        </authorList>
    </citation>
    <scope>NUCLEOTIDE SEQUENCE</scope>
    <source>
        <strain evidence="2">NRRL 28262</strain>
    </source>
</reference>
<gene>
    <name evidence="2" type="ORF">BGZ95_003025</name>
</gene>
<feature type="region of interest" description="Disordered" evidence="1">
    <location>
        <begin position="88"/>
        <end position="146"/>
    </location>
</feature>